<dbReference type="Proteomes" id="UP000887226">
    <property type="component" value="Unassembled WGS sequence"/>
</dbReference>
<accession>A0A9P7YYV4</accession>
<feature type="transmembrane region" description="Helical" evidence="1">
    <location>
        <begin position="38"/>
        <end position="59"/>
    </location>
</feature>
<keyword evidence="1" id="KW-0812">Transmembrane</keyword>
<keyword evidence="1" id="KW-1133">Transmembrane helix</keyword>
<dbReference type="EMBL" id="MU254095">
    <property type="protein sequence ID" value="KAG9242257.1"/>
    <property type="molecule type" value="Genomic_DNA"/>
</dbReference>
<reference evidence="2" key="1">
    <citation type="journal article" date="2021" name="IMA Fungus">
        <title>Genomic characterization of three marine fungi, including Emericellopsis atlantica sp. nov. with signatures of a generalist lifestyle and marine biomass degradation.</title>
        <authorList>
            <person name="Hagestad O.C."/>
            <person name="Hou L."/>
            <person name="Andersen J.H."/>
            <person name="Hansen E.H."/>
            <person name="Altermark B."/>
            <person name="Li C."/>
            <person name="Kuhnert E."/>
            <person name="Cox R.J."/>
            <person name="Crous P.W."/>
            <person name="Spatafora J.W."/>
            <person name="Lail K."/>
            <person name="Amirebrahimi M."/>
            <person name="Lipzen A."/>
            <person name="Pangilinan J."/>
            <person name="Andreopoulos W."/>
            <person name="Hayes R.D."/>
            <person name="Ng V."/>
            <person name="Grigoriev I.V."/>
            <person name="Jackson S.A."/>
            <person name="Sutton T.D.S."/>
            <person name="Dobson A.D.W."/>
            <person name="Rama T."/>
        </authorList>
    </citation>
    <scope>NUCLEOTIDE SEQUENCE</scope>
    <source>
        <strain evidence="2">TRa3180A</strain>
    </source>
</reference>
<evidence type="ECO:0000313" key="2">
    <source>
        <dbReference type="EMBL" id="KAG9242257.1"/>
    </source>
</evidence>
<evidence type="ECO:0000256" key="1">
    <source>
        <dbReference type="SAM" id="Phobius"/>
    </source>
</evidence>
<comment type="caution">
    <text evidence="2">The sequence shown here is derived from an EMBL/GenBank/DDBJ whole genome shotgun (WGS) entry which is preliminary data.</text>
</comment>
<sequence>MRREGMICWICLVVVGTYKAFIPIGTHNLSSVAFVSDAIKIVFFCLFFFCHVWAVWVGLRHWWVDTRSLWTKLSW</sequence>
<keyword evidence="1" id="KW-0472">Membrane</keyword>
<proteinExistence type="predicted"/>
<dbReference type="AlphaFoldDB" id="A0A9P7YYV4"/>
<feature type="transmembrane region" description="Helical" evidence="1">
    <location>
        <begin position="7"/>
        <end position="26"/>
    </location>
</feature>
<organism evidence="2 3">
    <name type="scientific">Calycina marina</name>
    <dbReference type="NCBI Taxonomy" id="1763456"/>
    <lineage>
        <taxon>Eukaryota</taxon>
        <taxon>Fungi</taxon>
        <taxon>Dikarya</taxon>
        <taxon>Ascomycota</taxon>
        <taxon>Pezizomycotina</taxon>
        <taxon>Leotiomycetes</taxon>
        <taxon>Helotiales</taxon>
        <taxon>Pezizellaceae</taxon>
        <taxon>Calycina</taxon>
    </lineage>
</organism>
<evidence type="ECO:0000313" key="3">
    <source>
        <dbReference type="Proteomes" id="UP000887226"/>
    </source>
</evidence>
<name>A0A9P7YYV4_9HELO</name>
<keyword evidence="3" id="KW-1185">Reference proteome</keyword>
<protein>
    <submittedName>
        <fullName evidence="2">Uncharacterized protein</fullName>
    </submittedName>
</protein>
<gene>
    <name evidence="2" type="ORF">BJ878DRAFT_180416</name>
</gene>